<organism evidence="2 3">
    <name type="scientific">Methermicoccus shengliensis</name>
    <dbReference type="NCBI Taxonomy" id="660064"/>
    <lineage>
        <taxon>Archaea</taxon>
        <taxon>Methanobacteriati</taxon>
        <taxon>Methanobacteriota</taxon>
        <taxon>Stenosarchaea group</taxon>
        <taxon>Methanomicrobia</taxon>
        <taxon>Methanosarcinales</taxon>
        <taxon>Methermicoccaceae</taxon>
        <taxon>Methermicoccus</taxon>
    </lineage>
</organism>
<evidence type="ECO:0000313" key="3">
    <source>
        <dbReference type="Proteomes" id="UP000600363"/>
    </source>
</evidence>
<dbReference type="Proteomes" id="UP000600363">
    <property type="component" value="Unassembled WGS sequence"/>
</dbReference>
<dbReference type="AlphaFoldDB" id="A0A832RXE7"/>
<keyword evidence="1" id="KW-0472">Membrane</keyword>
<accession>A0A832RXE7</accession>
<feature type="transmembrane region" description="Helical" evidence="1">
    <location>
        <begin position="12"/>
        <end position="39"/>
    </location>
</feature>
<evidence type="ECO:0000256" key="1">
    <source>
        <dbReference type="SAM" id="Phobius"/>
    </source>
</evidence>
<name>A0A832RXE7_9EURY</name>
<feature type="transmembrane region" description="Helical" evidence="1">
    <location>
        <begin position="112"/>
        <end position="138"/>
    </location>
</feature>
<gene>
    <name evidence="2" type="ORF">HA299_05085</name>
</gene>
<protein>
    <recommendedName>
        <fullName evidence="4">Stage II sporulation protein M</fullName>
    </recommendedName>
</protein>
<dbReference type="PANTHER" id="PTHR35337">
    <property type="entry name" value="SLR1478 PROTEIN"/>
    <property type="match status" value="1"/>
</dbReference>
<proteinExistence type="predicted"/>
<dbReference type="EMBL" id="DUIH01000017">
    <property type="protein sequence ID" value="HIH69968.1"/>
    <property type="molecule type" value="Genomic_DNA"/>
</dbReference>
<keyword evidence="1" id="KW-1133">Transmembrane helix</keyword>
<evidence type="ECO:0000313" key="2">
    <source>
        <dbReference type="EMBL" id="HIH69968.1"/>
    </source>
</evidence>
<dbReference type="Pfam" id="PF01944">
    <property type="entry name" value="SpoIIM"/>
    <property type="match status" value="1"/>
</dbReference>
<feature type="transmembrane region" description="Helical" evidence="1">
    <location>
        <begin position="183"/>
        <end position="209"/>
    </location>
</feature>
<comment type="caution">
    <text evidence="2">The sequence shown here is derived from an EMBL/GenBank/DDBJ whole genome shotgun (WGS) entry which is preliminary data.</text>
</comment>
<feature type="transmembrane region" description="Helical" evidence="1">
    <location>
        <begin position="74"/>
        <end position="100"/>
    </location>
</feature>
<dbReference type="PANTHER" id="PTHR35337:SF1">
    <property type="entry name" value="SLR1478 PROTEIN"/>
    <property type="match status" value="1"/>
</dbReference>
<feature type="transmembrane region" description="Helical" evidence="1">
    <location>
        <begin position="144"/>
        <end position="162"/>
    </location>
</feature>
<dbReference type="InterPro" id="IPR002798">
    <property type="entry name" value="SpoIIM-like"/>
</dbReference>
<dbReference type="RefSeq" id="WP_042686079.1">
    <property type="nucleotide sequence ID" value="NZ_DUIH01000017.1"/>
</dbReference>
<reference evidence="2" key="1">
    <citation type="journal article" date="2020" name="bioRxiv">
        <title>A rank-normalized archaeal taxonomy based on genome phylogeny resolves widespread incomplete and uneven classifications.</title>
        <authorList>
            <person name="Rinke C."/>
            <person name="Chuvochina M."/>
            <person name="Mussig A.J."/>
            <person name="Chaumeil P.-A."/>
            <person name="Waite D.W."/>
            <person name="Whitman W.B."/>
            <person name="Parks D.H."/>
            <person name="Hugenholtz P."/>
        </authorList>
    </citation>
    <scope>NUCLEOTIDE SEQUENCE</scope>
    <source>
        <strain evidence="2">UBA12518</strain>
    </source>
</reference>
<keyword evidence="1" id="KW-0812">Transmembrane</keyword>
<sequence length="211" mass="23290">MHRNVVRSATYLYALRWYIALNAGIFLLSFLLGVCTGVLEPEVAHEVFGGAEGSIQQRVDMLLHVLSVLGVPEWLYFLGFIVLIFLNNTTLSLVAMLMALLPPFFITPLGFVALNGYIVGIVVFFSSSPFMAAVGILPHGIIEIPMILFATSMGTRLGWLTIKWIMGRGKSPKDELLRSIETFLYLIAPMLLLAALVEVIITGSLLYVLNQ</sequence>
<evidence type="ECO:0008006" key="4">
    <source>
        <dbReference type="Google" id="ProtNLM"/>
    </source>
</evidence>